<dbReference type="InterPro" id="IPR043504">
    <property type="entry name" value="Peptidase_S1_PA_chymotrypsin"/>
</dbReference>
<accession>A0A1S4KYD8</accession>
<dbReference type="VEuPathDB" id="VectorBase:ISCI006132"/>
<dbReference type="EnsemblMetazoa" id="ISCW006132-RA">
    <property type="protein sequence ID" value="ISCW006132-PA"/>
    <property type="gene ID" value="ISCW006132"/>
</dbReference>
<reference evidence="2" key="1">
    <citation type="submission" date="2008-03" db="EMBL/GenBank/DDBJ databases">
        <title>Annotation of Ixodes scapularis.</title>
        <authorList>
            <consortium name="Ixodes scapularis Genome Project Consortium"/>
            <person name="Caler E."/>
            <person name="Hannick L.I."/>
            <person name="Bidwell S."/>
            <person name="Joardar V."/>
            <person name="Thiagarajan M."/>
            <person name="Amedeo P."/>
            <person name="Galinsky K.J."/>
            <person name="Schobel S."/>
            <person name="Inman J."/>
            <person name="Hostetler J."/>
            <person name="Miller J."/>
            <person name="Hammond M."/>
            <person name="Megy K."/>
            <person name="Lawson D."/>
            <person name="Kodira C."/>
            <person name="Sutton G."/>
            <person name="Meyer J."/>
            <person name="Hill C.A."/>
            <person name="Birren B."/>
            <person name="Nene V."/>
            <person name="Collins F."/>
            <person name="Alarcon-Chaidez F."/>
            <person name="Wikel S."/>
            <person name="Strausberg R."/>
        </authorList>
    </citation>
    <scope>NUCLEOTIDE SEQUENCE [LARGE SCALE GENOMIC DNA]</scope>
    <source>
        <strain evidence="2">Wikel</strain>
    </source>
</reference>
<dbReference type="InterPro" id="IPR001254">
    <property type="entry name" value="Trypsin_dom"/>
</dbReference>
<organism evidence="1 2">
    <name type="scientific">Ixodes scapularis</name>
    <name type="common">Black-legged tick</name>
    <name type="synonym">Deer tick</name>
    <dbReference type="NCBI Taxonomy" id="6945"/>
    <lineage>
        <taxon>Eukaryota</taxon>
        <taxon>Metazoa</taxon>
        <taxon>Ecdysozoa</taxon>
        <taxon>Arthropoda</taxon>
        <taxon>Chelicerata</taxon>
        <taxon>Arachnida</taxon>
        <taxon>Acari</taxon>
        <taxon>Parasitiformes</taxon>
        <taxon>Ixodida</taxon>
        <taxon>Ixodoidea</taxon>
        <taxon>Ixodidae</taxon>
        <taxon>Ixodinae</taxon>
        <taxon>Ixodes</taxon>
    </lineage>
</organism>
<name>A0A1S4KYD8_IXOSC</name>
<proteinExistence type="predicted"/>
<dbReference type="Pfam" id="PF00089">
    <property type="entry name" value="Trypsin"/>
    <property type="match status" value="1"/>
</dbReference>
<keyword evidence="2" id="KW-1185">Reference proteome</keyword>
<dbReference type="Gene3D" id="2.40.10.10">
    <property type="entry name" value="Trypsin-like serine proteases"/>
    <property type="match status" value="1"/>
</dbReference>
<dbReference type="SUPFAM" id="SSF50494">
    <property type="entry name" value="Trypsin-like serine proteases"/>
    <property type="match status" value="1"/>
</dbReference>
<evidence type="ECO:0000313" key="2">
    <source>
        <dbReference type="Proteomes" id="UP000001555"/>
    </source>
</evidence>
<sequence length="55" mass="6127">KDSALVKLAQRVNFTKHIQPICLPSNCSDLPANTPFYATGWGKIDCRYLAFTAKL</sequence>
<dbReference type="EMBL" id="ABJB010897049">
    <property type="status" value="NOT_ANNOTATED_CDS"/>
    <property type="molecule type" value="Genomic_DNA"/>
</dbReference>
<dbReference type="InterPro" id="IPR009003">
    <property type="entry name" value="Peptidase_S1_PA"/>
</dbReference>
<protein>
    <submittedName>
        <fullName evidence="1">Uncharacterized protein</fullName>
    </submittedName>
</protein>
<dbReference type="AlphaFoldDB" id="A0A1S4KYD8"/>
<reference evidence="1" key="2">
    <citation type="submission" date="2020-05" db="UniProtKB">
        <authorList>
            <consortium name="EnsemblMetazoa"/>
        </authorList>
    </citation>
    <scope>IDENTIFICATION</scope>
    <source>
        <strain evidence="1">wikel</strain>
    </source>
</reference>
<dbReference type="GO" id="GO:0004252">
    <property type="term" value="F:serine-type endopeptidase activity"/>
    <property type="evidence" value="ECO:0007669"/>
    <property type="project" value="InterPro"/>
</dbReference>
<evidence type="ECO:0000313" key="1">
    <source>
        <dbReference type="EnsemblMetazoa" id="ISCW006132-PA"/>
    </source>
</evidence>
<dbReference type="Proteomes" id="UP000001555">
    <property type="component" value="Unassembled WGS sequence"/>
</dbReference>
<dbReference type="VEuPathDB" id="VectorBase:ISCW006132"/>
<dbReference type="InParanoid" id="A0A1S4KYD8"/>
<dbReference type="GO" id="GO:0006508">
    <property type="term" value="P:proteolysis"/>
    <property type="evidence" value="ECO:0007669"/>
    <property type="project" value="InterPro"/>
</dbReference>